<dbReference type="Proteomes" id="UP000564836">
    <property type="component" value="Chromosome"/>
</dbReference>
<feature type="region of interest" description="Disordered" evidence="1">
    <location>
        <begin position="76"/>
        <end position="103"/>
    </location>
</feature>
<dbReference type="EMBL" id="JACBFH010000001">
    <property type="protein sequence ID" value="NYY88082.1"/>
    <property type="molecule type" value="Genomic_DNA"/>
</dbReference>
<evidence type="ECO:0000313" key="2">
    <source>
        <dbReference type="EMBL" id="NYY88082.1"/>
    </source>
</evidence>
<sequence>MREKEHQAEREDSAPDELREMMTEREVLDTTRLSRSALHRLEKKDGQLRACVVYIAPNTKRFWRDLVIRWQKVLAEKDHRNPNRGRGPGRRPRAVGEAVKAEA</sequence>
<evidence type="ECO:0000313" key="4">
    <source>
        <dbReference type="Proteomes" id="UP000564836"/>
    </source>
</evidence>
<evidence type="ECO:0000256" key="1">
    <source>
        <dbReference type="SAM" id="MobiDB-lite"/>
    </source>
</evidence>
<reference evidence="3 4" key="3">
    <citation type="journal article" date="2022" name="Int. J. Syst. Evol. Microbiol.">
        <title>Strains of Bradyrhizobium barranii sp. nov. associated with legumes native to Canada are symbionts of soybeans and belong to different subspecies (subsp. barranii subsp. nov. and subsp. apii subsp. nov.) and symbiovars (sv. glycinearum and sv. septentrionale).</title>
        <authorList>
            <person name="Bromfield E.S.P."/>
            <person name="Cloutier S."/>
            <person name="Wasai-Hara S."/>
            <person name="Minamisawa K."/>
        </authorList>
    </citation>
    <scope>NUCLEOTIDE SEQUENCE [LARGE SCALE GENOMIC DNA]</scope>
    <source>
        <strain evidence="3 4">323S2</strain>
    </source>
</reference>
<proteinExistence type="predicted"/>
<dbReference type="RefSeq" id="WP_166343871.1">
    <property type="nucleotide sequence ID" value="NZ_CP088280.1"/>
</dbReference>
<gene>
    <name evidence="3" type="ORF">G6321_00011905</name>
    <name evidence="2" type="ORF">G6321_06345</name>
</gene>
<dbReference type="AlphaFoldDB" id="A0A7Z0TNA5"/>
<protein>
    <submittedName>
        <fullName evidence="2">Uncharacterized protein</fullName>
    </submittedName>
</protein>
<dbReference type="EMBL" id="CP088280">
    <property type="protein sequence ID" value="UGX95795.1"/>
    <property type="molecule type" value="Genomic_DNA"/>
</dbReference>
<name>A0A7Z0TNA5_9BRAD</name>
<evidence type="ECO:0000313" key="3">
    <source>
        <dbReference type="EMBL" id="UGX95795.1"/>
    </source>
</evidence>
<reference evidence="2" key="2">
    <citation type="submission" date="2020-06" db="EMBL/GenBank/DDBJ databases">
        <title>Whole Genome Sequence of Bradyrhizobium sp. Strain 323S2.</title>
        <authorList>
            <person name="Bromfield E.S.P."/>
        </authorList>
    </citation>
    <scope>NUCLEOTIDE SEQUENCE [LARGE SCALE GENOMIC DNA]</scope>
    <source>
        <strain evidence="2">323S2</strain>
    </source>
</reference>
<accession>A0A7Z0TNA5</accession>
<organism evidence="2">
    <name type="scientific">Bradyrhizobium barranii subsp. barranii</name>
    <dbReference type="NCBI Taxonomy" id="2823807"/>
    <lineage>
        <taxon>Bacteria</taxon>
        <taxon>Pseudomonadati</taxon>
        <taxon>Pseudomonadota</taxon>
        <taxon>Alphaproteobacteria</taxon>
        <taxon>Hyphomicrobiales</taxon>
        <taxon>Nitrobacteraceae</taxon>
        <taxon>Bradyrhizobium</taxon>
        <taxon>Bradyrhizobium barranii</taxon>
    </lineage>
</organism>
<reference evidence="3 4" key="1">
    <citation type="journal article" date="2017" name="Syst. Appl. Microbiol.">
        <title>Soybeans inoculated with root zone soils of Canadian native legumes harbour diverse and novel Bradyrhizobium spp. that possess agricultural potential.</title>
        <authorList>
            <person name="Bromfield E.S.P."/>
            <person name="Cloutier S."/>
            <person name="Tambong J.T."/>
            <person name="Tran Thi T.V."/>
        </authorList>
    </citation>
    <scope>NUCLEOTIDE SEQUENCE [LARGE SCALE GENOMIC DNA]</scope>
    <source>
        <strain evidence="3 4">323S2</strain>
    </source>
</reference>